<dbReference type="Proteomes" id="UP000460718">
    <property type="component" value="Unassembled WGS sequence"/>
</dbReference>
<feature type="compositionally biased region" description="Polar residues" evidence="1">
    <location>
        <begin position="74"/>
        <end position="85"/>
    </location>
</feature>
<sequence>MRLNTGGDDGDGDEVVVSSGVAIAAAGDDDSDDHSGDSSGGGDGHEDGGWSSAANEQHASNQQAASNQREEARTSNQRKMAASSNQDEELEAMDWWEVLNPAQQRAMMKRFITQPTVIAAPAPVATTAMDTQPRRTKRKKLLIDDFKGTASESVEAWLATVSQKVSRQRALGGDTWTSEELFYGVTAHLKGAASKWFISVSEEMDAEEVRAP</sequence>
<protein>
    <recommendedName>
        <fullName evidence="4">Retrotransposon gag domain-containing protein</fullName>
    </recommendedName>
</protein>
<dbReference type="EMBL" id="QXFW01007193">
    <property type="protein sequence ID" value="KAE8957589.1"/>
    <property type="molecule type" value="Genomic_DNA"/>
</dbReference>
<proteinExistence type="predicted"/>
<evidence type="ECO:0000313" key="2">
    <source>
        <dbReference type="EMBL" id="KAE8957589.1"/>
    </source>
</evidence>
<evidence type="ECO:0000256" key="1">
    <source>
        <dbReference type="SAM" id="MobiDB-lite"/>
    </source>
</evidence>
<evidence type="ECO:0008006" key="4">
    <source>
        <dbReference type="Google" id="ProtNLM"/>
    </source>
</evidence>
<reference evidence="2 3" key="1">
    <citation type="submission" date="2018-09" db="EMBL/GenBank/DDBJ databases">
        <title>Genomic investigation of the strawberry pathogen Phytophthora fragariae indicates pathogenicity is determined by transcriptional variation in three key races.</title>
        <authorList>
            <person name="Adams T.M."/>
            <person name="Armitage A.D."/>
            <person name="Sobczyk M.K."/>
            <person name="Bates H.J."/>
            <person name="Dunwell J.M."/>
            <person name="Nellist C.F."/>
            <person name="Harrison R.J."/>
        </authorList>
    </citation>
    <scope>NUCLEOTIDE SEQUENCE [LARGE SCALE GENOMIC DNA]</scope>
    <source>
        <strain evidence="2 3">SCRP245</strain>
    </source>
</reference>
<organism evidence="2 3">
    <name type="scientific">Phytophthora fragariae</name>
    <dbReference type="NCBI Taxonomy" id="53985"/>
    <lineage>
        <taxon>Eukaryota</taxon>
        <taxon>Sar</taxon>
        <taxon>Stramenopiles</taxon>
        <taxon>Oomycota</taxon>
        <taxon>Peronosporomycetes</taxon>
        <taxon>Peronosporales</taxon>
        <taxon>Peronosporaceae</taxon>
        <taxon>Phytophthora</taxon>
    </lineage>
</organism>
<feature type="region of interest" description="Disordered" evidence="1">
    <location>
        <begin position="1"/>
        <end position="89"/>
    </location>
</feature>
<accession>A0A6A3GJG4</accession>
<comment type="caution">
    <text evidence="2">The sequence shown here is derived from an EMBL/GenBank/DDBJ whole genome shotgun (WGS) entry which is preliminary data.</text>
</comment>
<feature type="compositionally biased region" description="Low complexity" evidence="1">
    <location>
        <begin position="15"/>
        <end position="26"/>
    </location>
</feature>
<evidence type="ECO:0000313" key="3">
    <source>
        <dbReference type="Proteomes" id="UP000460718"/>
    </source>
</evidence>
<gene>
    <name evidence="2" type="ORF">PF011_g31092</name>
</gene>
<feature type="compositionally biased region" description="Low complexity" evidence="1">
    <location>
        <begin position="49"/>
        <end position="67"/>
    </location>
</feature>
<dbReference type="AlphaFoldDB" id="A0A6A3GJG4"/>
<name>A0A6A3GJG4_9STRA</name>